<gene>
    <name evidence="3" type="ORF">M622_18815</name>
</gene>
<sequence length="443" mass="49054">MRDPLAHAGLRLAAALFLCGPVVASPAAPPAALTPSGAERAGTADGRIPAWSGGIARPPPGWEPSQGHTDPFAGETPLAMIERANMDEHAAHLSPGLQALLRQRKGFRMPLYPSHRTFAVPGHVHAATEAGAGRAAVEDKRLRGHRQPGIPFPQPRSGEEAMFNHLQRWIGGVSACSDWLPIRASGDYFRVGWCSKIVQASEMDALETAQDGTYFLGRYDAPTALLGTIYLVHEPLDSAAGERRAWIYNSGQRRVRRAPDLAFDNVADGSEGMATIDDGGGFNGSLERYDWKLVGKRELYVPYNAYRLASPALRYDEMIEGNLIRPELMRYELHRVWVVEATLAPGMSHIYARRTFYLDEDSWQVVIAEAWDGHGELWRVSLLPLIQLYDVPNMVPRAQMIHDLRSGSLLVTGLDNERPRPAMQWHQKGRLAEFRPAALRAMH</sequence>
<dbReference type="CDD" id="cd16329">
    <property type="entry name" value="LolA_like"/>
    <property type="match status" value="1"/>
</dbReference>
<feature type="chain" id="PRO_5004573726" description="DUF1329 domain-containing protein" evidence="2">
    <location>
        <begin position="25"/>
        <end position="443"/>
    </location>
</feature>
<reference evidence="3 4" key="1">
    <citation type="submission" date="2013-06" db="EMBL/GenBank/DDBJ databases">
        <title>Draft genome sequence of Thauera terpenica.</title>
        <authorList>
            <person name="Liu B."/>
            <person name="Frostegard A.H."/>
            <person name="Shapleigh J.P."/>
        </authorList>
    </citation>
    <scope>NUCLEOTIDE SEQUENCE [LARGE SCALE GENOMIC DNA]</scope>
    <source>
        <strain evidence="3 4">58Eu</strain>
    </source>
</reference>
<dbReference type="EMBL" id="ATJV01000086">
    <property type="protein sequence ID" value="EPZ14351.1"/>
    <property type="molecule type" value="Genomic_DNA"/>
</dbReference>
<dbReference type="PATRIC" id="fig|1348657.5.peg.3176"/>
<accession>S9ZIC7</accession>
<dbReference type="Proteomes" id="UP000015455">
    <property type="component" value="Unassembled WGS sequence"/>
</dbReference>
<organism evidence="3 4">
    <name type="scientific">Thauera terpenica 58Eu</name>
    <dbReference type="NCBI Taxonomy" id="1348657"/>
    <lineage>
        <taxon>Bacteria</taxon>
        <taxon>Pseudomonadati</taxon>
        <taxon>Pseudomonadota</taxon>
        <taxon>Betaproteobacteria</taxon>
        <taxon>Rhodocyclales</taxon>
        <taxon>Zoogloeaceae</taxon>
        <taxon>Thauera</taxon>
    </lineage>
</organism>
<evidence type="ECO:0000256" key="1">
    <source>
        <dbReference type="SAM" id="MobiDB-lite"/>
    </source>
</evidence>
<dbReference type="STRING" id="1348657.M622_18815"/>
<proteinExistence type="predicted"/>
<comment type="caution">
    <text evidence="3">The sequence shown here is derived from an EMBL/GenBank/DDBJ whole genome shotgun (WGS) entry which is preliminary data.</text>
</comment>
<evidence type="ECO:0000313" key="3">
    <source>
        <dbReference type="EMBL" id="EPZ14351.1"/>
    </source>
</evidence>
<dbReference type="RefSeq" id="WP_021250578.1">
    <property type="nucleotide sequence ID" value="NZ_ATJV01000086.1"/>
</dbReference>
<dbReference type="Pfam" id="PF07044">
    <property type="entry name" value="DUF1329"/>
    <property type="match status" value="1"/>
</dbReference>
<name>S9ZIC7_9RHOO</name>
<keyword evidence="2" id="KW-0732">Signal</keyword>
<evidence type="ECO:0000313" key="4">
    <source>
        <dbReference type="Proteomes" id="UP000015455"/>
    </source>
</evidence>
<dbReference type="eggNOG" id="ENOG502Z7HQ">
    <property type="taxonomic scope" value="Bacteria"/>
</dbReference>
<dbReference type="OrthoDB" id="6751304at2"/>
<feature type="compositionally biased region" description="Low complexity" evidence="1">
    <location>
        <begin position="28"/>
        <end position="38"/>
    </location>
</feature>
<evidence type="ECO:0000256" key="2">
    <source>
        <dbReference type="SAM" id="SignalP"/>
    </source>
</evidence>
<feature type="region of interest" description="Disordered" evidence="1">
    <location>
        <begin position="28"/>
        <end position="72"/>
    </location>
</feature>
<dbReference type="Gene3D" id="2.50.20.10">
    <property type="entry name" value="Lipoprotein localisation LolA/LolB/LppX"/>
    <property type="match status" value="1"/>
</dbReference>
<dbReference type="AlphaFoldDB" id="S9ZIC7"/>
<evidence type="ECO:0008006" key="5">
    <source>
        <dbReference type="Google" id="ProtNLM"/>
    </source>
</evidence>
<keyword evidence="4" id="KW-1185">Reference proteome</keyword>
<feature type="signal peptide" evidence="2">
    <location>
        <begin position="1"/>
        <end position="24"/>
    </location>
</feature>
<protein>
    <recommendedName>
        <fullName evidence="5">DUF1329 domain-containing protein</fullName>
    </recommendedName>
</protein>
<dbReference type="InterPro" id="IPR010752">
    <property type="entry name" value="DUF1329"/>
</dbReference>